<evidence type="ECO:0008006" key="3">
    <source>
        <dbReference type="Google" id="ProtNLM"/>
    </source>
</evidence>
<gene>
    <name evidence="1" type="ORF">LKD40_11725</name>
</gene>
<comment type="caution">
    <text evidence="1">The sequence shown here is derived from an EMBL/GenBank/DDBJ whole genome shotgun (WGS) entry which is preliminary data.</text>
</comment>
<sequence length="107" mass="12796">MVEPKNYRIKSFVRERDFLANNFKNSYGYYLLNKPLYKEEIILHLSVDKEDNFVSINVNYANGTVFAPFYNPDDRGNNNLYKKVVKAYNKLMSNMKDIFEEIEDENY</sequence>
<evidence type="ECO:0000313" key="2">
    <source>
        <dbReference type="Proteomes" id="UP001198612"/>
    </source>
</evidence>
<evidence type="ECO:0000313" key="1">
    <source>
        <dbReference type="EMBL" id="MCC2228466.1"/>
    </source>
</evidence>
<accession>A0AAW4W8W9</accession>
<organism evidence="1 2">
    <name type="scientific">Blautia fusiformis</name>
    <dbReference type="NCBI Taxonomy" id="2881264"/>
    <lineage>
        <taxon>Bacteria</taxon>
        <taxon>Bacillati</taxon>
        <taxon>Bacillota</taxon>
        <taxon>Clostridia</taxon>
        <taxon>Lachnospirales</taxon>
        <taxon>Lachnospiraceae</taxon>
        <taxon>Blautia</taxon>
    </lineage>
</organism>
<dbReference type="Proteomes" id="UP001198612">
    <property type="component" value="Unassembled WGS sequence"/>
</dbReference>
<protein>
    <recommendedName>
        <fullName evidence="3">DUF3137 domain-containing protein</fullName>
    </recommendedName>
</protein>
<reference evidence="1 2" key="1">
    <citation type="submission" date="2021-10" db="EMBL/GenBank/DDBJ databases">
        <title>Anaerobic single-cell dispensing facilitates the cultivation of human gut bacteria.</title>
        <authorList>
            <person name="Afrizal A."/>
        </authorList>
    </citation>
    <scope>NUCLEOTIDE SEQUENCE [LARGE SCALE GENOMIC DNA]</scope>
    <source>
        <strain evidence="1 2">CLA-AA-H217</strain>
    </source>
</reference>
<dbReference type="AlphaFoldDB" id="A0AAW4W8W9"/>
<dbReference type="EMBL" id="JAJEQQ010000018">
    <property type="protein sequence ID" value="MCC2228466.1"/>
    <property type="molecule type" value="Genomic_DNA"/>
</dbReference>
<proteinExistence type="predicted"/>
<keyword evidence="2" id="KW-1185">Reference proteome</keyword>
<dbReference type="RefSeq" id="WP_195656361.1">
    <property type="nucleotide sequence ID" value="NZ_JAJEQQ010000018.1"/>
</dbReference>
<name>A0AAW4W8W9_9FIRM</name>